<feature type="transmembrane region" description="Helical" evidence="6">
    <location>
        <begin position="21"/>
        <end position="44"/>
    </location>
</feature>
<evidence type="ECO:0000256" key="6">
    <source>
        <dbReference type="SAM" id="Phobius"/>
    </source>
</evidence>
<dbReference type="Proteomes" id="UP000266389">
    <property type="component" value="Unassembled WGS sequence"/>
</dbReference>
<name>A0A395M1P8_9BACT</name>
<evidence type="ECO:0000256" key="5">
    <source>
        <dbReference type="ARBA" id="ARBA00023136"/>
    </source>
</evidence>
<accession>A0A395M1P8</accession>
<proteinExistence type="predicted"/>
<evidence type="ECO:0000256" key="1">
    <source>
        <dbReference type="ARBA" id="ARBA00004651"/>
    </source>
</evidence>
<evidence type="ECO:0000256" key="4">
    <source>
        <dbReference type="ARBA" id="ARBA00022989"/>
    </source>
</evidence>
<feature type="transmembrane region" description="Helical" evidence="6">
    <location>
        <begin position="318"/>
        <end position="339"/>
    </location>
</feature>
<dbReference type="GO" id="GO:0055085">
    <property type="term" value="P:transmembrane transport"/>
    <property type="evidence" value="ECO:0007669"/>
    <property type="project" value="InterPro"/>
</dbReference>
<keyword evidence="4 6" id="KW-1133">Transmembrane helix</keyword>
<dbReference type="InterPro" id="IPR030923">
    <property type="entry name" value="LptG"/>
</dbReference>
<keyword evidence="2" id="KW-1003">Cell membrane</keyword>
<keyword evidence="3 6" id="KW-0812">Transmembrane</keyword>
<reference evidence="7 8" key="1">
    <citation type="journal article" date="2011" name="ISME J.">
        <title>Community ecology of hot spring cyanobacterial mats: predominant populations and their functional potential.</title>
        <authorList>
            <person name="Klatt C.G."/>
            <person name="Wood J.M."/>
            <person name="Rusch D.B."/>
            <person name="Bateson M.M."/>
            <person name="Hamamura N."/>
            <person name="Heidelberg J.F."/>
            <person name="Grossman A.R."/>
            <person name="Bhaya D."/>
            <person name="Cohan F.M."/>
            <person name="Kuhl M."/>
            <person name="Bryant D.A."/>
            <person name="Ward D.M."/>
        </authorList>
    </citation>
    <scope>NUCLEOTIDE SEQUENCE [LARGE SCALE GENOMIC DNA]</scope>
    <source>
        <strain evidence="7">OS</strain>
    </source>
</reference>
<dbReference type="PANTHER" id="PTHR33529:SF8">
    <property type="entry name" value="PERMEASE, YJGP_YJGQ FAMILY"/>
    <property type="match status" value="1"/>
</dbReference>
<feature type="transmembrane region" description="Helical" evidence="6">
    <location>
        <begin position="293"/>
        <end position="311"/>
    </location>
</feature>
<feature type="transmembrane region" description="Helical" evidence="6">
    <location>
        <begin position="114"/>
        <end position="136"/>
    </location>
</feature>
<sequence length="374" mass="42444">MRSLLARLSPPFNSVKILDRYIFWQYASAFLFGMVAFLALFILIDVIEKIDYYIDRKATFTAVVGYYIYALPENIKLTAPISALLAALFVTGNLSKYTELTAMKAGGISLYRILVPFFAVAAIITLVDFLFSGWVVPYTTRLKQKFESVQLGKTFWTGGSRSNFNILDSPHRLVSIGYFDDVQNICYNVSVQEFSHPFMYWRIDAKQMIYDSVQHRWILQDAVCRQLITEPEYFSFEKTVDTLTFSFTLRDLRENTSALDLLTLPDHRAFIEKRQRGGFEAVEEALVKYHSKIAFPAACLIVVLIGVPLSATKKRSGLALEAGISILVGFIYLGLQQTFATLGYKGEIPPWLAAWFPNLLFLAIGLGMLWKAQK</sequence>
<dbReference type="AlphaFoldDB" id="A0A395M1P8"/>
<organism evidence="7 8">
    <name type="scientific">Candidatus Thermochlorobacter aerophilus</name>
    <dbReference type="NCBI Taxonomy" id="1868324"/>
    <lineage>
        <taxon>Bacteria</taxon>
        <taxon>Pseudomonadati</taxon>
        <taxon>Chlorobiota</taxon>
        <taxon>Chlorobiia</taxon>
        <taxon>Chlorobiales</taxon>
        <taxon>Candidatus Thermochlorobacteriaceae</taxon>
        <taxon>Candidatus Thermochlorobacter</taxon>
    </lineage>
</organism>
<protein>
    <submittedName>
        <fullName evidence="7">LPS export ABC transporter permease LptG</fullName>
    </submittedName>
</protein>
<evidence type="ECO:0000256" key="3">
    <source>
        <dbReference type="ARBA" id="ARBA00022692"/>
    </source>
</evidence>
<dbReference type="GO" id="GO:0043190">
    <property type="term" value="C:ATP-binding cassette (ABC) transporter complex"/>
    <property type="evidence" value="ECO:0007669"/>
    <property type="project" value="InterPro"/>
</dbReference>
<dbReference type="EMBL" id="PHFL01000028">
    <property type="protein sequence ID" value="RFM24729.1"/>
    <property type="molecule type" value="Genomic_DNA"/>
</dbReference>
<comment type="subcellular location">
    <subcellularLocation>
        <location evidence="1">Cell membrane</location>
        <topology evidence="1">Multi-pass membrane protein</topology>
    </subcellularLocation>
</comment>
<dbReference type="InterPro" id="IPR005495">
    <property type="entry name" value="LptG/LptF_permease"/>
</dbReference>
<evidence type="ECO:0000313" key="8">
    <source>
        <dbReference type="Proteomes" id="UP000266389"/>
    </source>
</evidence>
<gene>
    <name evidence="7" type="primary">lptG</name>
    <name evidence="7" type="ORF">D0433_04350</name>
</gene>
<dbReference type="GO" id="GO:0015920">
    <property type="term" value="P:lipopolysaccharide transport"/>
    <property type="evidence" value="ECO:0007669"/>
    <property type="project" value="TreeGrafter"/>
</dbReference>
<evidence type="ECO:0000313" key="7">
    <source>
        <dbReference type="EMBL" id="RFM24729.1"/>
    </source>
</evidence>
<evidence type="ECO:0000256" key="2">
    <source>
        <dbReference type="ARBA" id="ARBA00022475"/>
    </source>
</evidence>
<comment type="caution">
    <text evidence="7">The sequence shown here is derived from an EMBL/GenBank/DDBJ whole genome shotgun (WGS) entry which is preliminary data.</text>
</comment>
<feature type="transmembrane region" description="Helical" evidence="6">
    <location>
        <begin position="351"/>
        <end position="370"/>
    </location>
</feature>
<keyword evidence="5 6" id="KW-0472">Membrane</keyword>
<dbReference type="Pfam" id="PF03739">
    <property type="entry name" value="LptF_LptG"/>
    <property type="match status" value="1"/>
</dbReference>
<dbReference type="NCBIfam" id="TIGR04408">
    <property type="entry name" value="LptG_lptG"/>
    <property type="match status" value="1"/>
</dbReference>
<dbReference type="PANTHER" id="PTHR33529">
    <property type="entry name" value="SLR0882 PROTEIN-RELATED"/>
    <property type="match status" value="1"/>
</dbReference>